<accession>A0A8H6WIS9</accession>
<organism evidence="1 2">
    <name type="scientific">Mycena indigotica</name>
    <dbReference type="NCBI Taxonomy" id="2126181"/>
    <lineage>
        <taxon>Eukaryota</taxon>
        <taxon>Fungi</taxon>
        <taxon>Dikarya</taxon>
        <taxon>Basidiomycota</taxon>
        <taxon>Agaricomycotina</taxon>
        <taxon>Agaricomycetes</taxon>
        <taxon>Agaricomycetidae</taxon>
        <taxon>Agaricales</taxon>
        <taxon>Marasmiineae</taxon>
        <taxon>Mycenaceae</taxon>
        <taxon>Mycena</taxon>
    </lineage>
</organism>
<name>A0A8H6WIS9_9AGAR</name>
<gene>
    <name evidence="1" type="ORF">MIND_00163300</name>
</gene>
<evidence type="ECO:0000313" key="1">
    <source>
        <dbReference type="EMBL" id="KAF7316443.1"/>
    </source>
</evidence>
<reference evidence="1" key="1">
    <citation type="submission" date="2020-05" db="EMBL/GenBank/DDBJ databases">
        <title>Mycena genomes resolve the evolution of fungal bioluminescence.</title>
        <authorList>
            <person name="Tsai I.J."/>
        </authorList>
    </citation>
    <scope>NUCLEOTIDE SEQUENCE</scope>
    <source>
        <strain evidence="1">171206Taipei</strain>
    </source>
</reference>
<sequence>MTFPRVCLSTASGQLVLLPGTTSPLPNSDFSLELACGAIGAALVLSAITTTSLFPSHNSCVAASKHHQGKFLQPASASSKLAVWICPFFVGARLRRHAVLDFSGRKTCSDPSLSAFNNLGVTRSRGSSPAPCNAIGPTYAITTVNSFPSTTTFFARARLRRHWSSILPTSNSPSLTPTSRYHFPSPEQRFSLELACSAVLPKPRLAHNTLQSSPLDPPFFSGSSPAAPLQPISPRVAHNLCRQHGRRKTCASVWLPAALNANLDPAGPKLCHQHTEQKRRATL</sequence>
<keyword evidence="2" id="KW-1185">Reference proteome</keyword>
<evidence type="ECO:0000313" key="2">
    <source>
        <dbReference type="Proteomes" id="UP000636479"/>
    </source>
</evidence>
<protein>
    <submittedName>
        <fullName evidence="1">Uncharacterized protein</fullName>
    </submittedName>
</protein>
<proteinExistence type="predicted"/>
<dbReference type="GeneID" id="59341072"/>
<dbReference type="Proteomes" id="UP000636479">
    <property type="component" value="Unassembled WGS sequence"/>
</dbReference>
<dbReference type="RefSeq" id="XP_037226466.1">
    <property type="nucleotide sequence ID" value="XM_037358556.1"/>
</dbReference>
<dbReference type="AlphaFoldDB" id="A0A8H6WIS9"/>
<dbReference type="EMBL" id="JACAZF010000001">
    <property type="protein sequence ID" value="KAF7316443.1"/>
    <property type="molecule type" value="Genomic_DNA"/>
</dbReference>
<comment type="caution">
    <text evidence="1">The sequence shown here is derived from an EMBL/GenBank/DDBJ whole genome shotgun (WGS) entry which is preliminary data.</text>
</comment>